<accession>A0A074RQS8</accession>
<reference evidence="1 2" key="1">
    <citation type="submission" date="2013-12" db="EMBL/GenBank/DDBJ databases">
        <authorList>
            <person name="Cubeta M."/>
            <person name="Pakala S."/>
            <person name="Fedorova N."/>
            <person name="Thomas E."/>
            <person name="Dean R."/>
            <person name="Jabaji S."/>
            <person name="Neate S."/>
            <person name="Toda T."/>
            <person name="Tavantzis S."/>
            <person name="Vilgalys R."/>
            <person name="Bharathan N."/>
            <person name="Pakala S."/>
            <person name="Losada L.S."/>
            <person name="Zafar N."/>
            <person name="Nierman W."/>
        </authorList>
    </citation>
    <scope>NUCLEOTIDE SEQUENCE [LARGE SCALE GENOMIC DNA]</scope>
    <source>
        <strain evidence="1 2">123E</strain>
    </source>
</reference>
<name>A0A074RQS8_9AGAM</name>
<evidence type="ECO:0000313" key="2">
    <source>
        <dbReference type="Proteomes" id="UP000027456"/>
    </source>
</evidence>
<evidence type="ECO:0000313" key="1">
    <source>
        <dbReference type="EMBL" id="KEP49421.1"/>
    </source>
</evidence>
<dbReference type="Proteomes" id="UP000027456">
    <property type="component" value="Unassembled WGS sequence"/>
</dbReference>
<dbReference type="HOGENOM" id="CLU_860931_0_0_1"/>
<dbReference type="AlphaFoldDB" id="A0A074RQS8"/>
<dbReference type="OrthoDB" id="3298282at2759"/>
<dbReference type="EMBL" id="AZST01000365">
    <property type="protein sequence ID" value="KEP49421.1"/>
    <property type="molecule type" value="Genomic_DNA"/>
</dbReference>
<sequence length="323" mass="35437">MFEFSGVANFFKLGNSLAKANSRVVQGEDAAVILGEIEKMLEGSKLMLDEMTELLAADSLKIYTIQYRRLLTDAQAMRGKLRKDAKRNTSNDEVSNKEQVSMDVSLLFGTVERYHTDLVTASSQANQQEEDRLFAGLDYDDAVSFKSLVQNSTESWASLASTRGTSLSSRSSIMSDSRSAVTSDTSSVATGEYICVANLRGNRSSTRSQGQPRYCREIVVYEDLDDRSQVIMMGRNPVLLTETDPGNMDVDISILEMARVGKEVLRTGNVNSLPWKCILHAGHGATWVDTLVHNVSMMGLGIRAPVKSYRFGEINSASNSVGG</sequence>
<keyword evidence="2" id="KW-1185">Reference proteome</keyword>
<proteinExistence type="predicted"/>
<comment type="caution">
    <text evidence="1">The sequence shown here is derived from an EMBL/GenBank/DDBJ whole genome shotgun (WGS) entry which is preliminary data.</text>
</comment>
<organism evidence="1 2">
    <name type="scientific">Rhizoctonia solani 123E</name>
    <dbReference type="NCBI Taxonomy" id="1423351"/>
    <lineage>
        <taxon>Eukaryota</taxon>
        <taxon>Fungi</taxon>
        <taxon>Dikarya</taxon>
        <taxon>Basidiomycota</taxon>
        <taxon>Agaricomycotina</taxon>
        <taxon>Agaricomycetes</taxon>
        <taxon>Cantharellales</taxon>
        <taxon>Ceratobasidiaceae</taxon>
        <taxon>Rhizoctonia</taxon>
    </lineage>
</organism>
<gene>
    <name evidence="1" type="ORF">V565_100850</name>
</gene>
<protein>
    <submittedName>
        <fullName evidence="1">Uncharacterized protein</fullName>
    </submittedName>
</protein>